<dbReference type="SUPFAM" id="SSF53254">
    <property type="entry name" value="Phosphoglycerate mutase-like"/>
    <property type="match status" value="1"/>
</dbReference>
<dbReference type="PROSITE" id="PS00175">
    <property type="entry name" value="PG_MUTASE"/>
    <property type="match status" value="1"/>
</dbReference>
<dbReference type="AlphaFoldDB" id="A0A147I398"/>
<comment type="caution">
    <text evidence="3">The sequence shown here is derived from an EMBL/GenBank/DDBJ whole genome shotgun (WGS) entry which is preliminary data.</text>
</comment>
<sequence>MTAHTAPLPRPTARRGRDYIARHGETVFNRIGRIQGDRADLHTPLTRKGFAQADLLGQVLRERLGEAPALTLWSSPTGRALQTLAVITEHLVLDWHGTHHDSRLIELGFGSWGGQTLAELSAVHGAIVHPHGMAVGAPDGERYPAMAARLGDWLADTADHDGDRLILMHGLSSRVLRGLMLGLADDPLCGVPVAERLPQGSIVMIEGGQETLIHRAGP</sequence>
<dbReference type="CDD" id="cd07067">
    <property type="entry name" value="HP_PGM_like"/>
    <property type="match status" value="1"/>
</dbReference>
<dbReference type="InterPro" id="IPR013078">
    <property type="entry name" value="His_Pase_superF_clade-1"/>
</dbReference>
<keyword evidence="2" id="KW-0413">Isomerase</keyword>
<dbReference type="GO" id="GO:0016791">
    <property type="term" value="F:phosphatase activity"/>
    <property type="evidence" value="ECO:0007669"/>
    <property type="project" value="TreeGrafter"/>
</dbReference>
<dbReference type="InterPro" id="IPR001345">
    <property type="entry name" value="PG/BPGM_mutase_AS"/>
</dbReference>
<keyword evidence="1" id="KW-0324">Glycolysis</keyword>
<dbReference type="PATRIC" id="fig|33051.3.peg.1848"/>
<proteinExistence type="predicted"/>
<dbReference type="SMART" id="SM00855">
    <property type="entry name" value="PGAM"/>
    <property type="match status" value="1"/>
</dbReference>
<reference evidence="3 4" key="1">
    <citation type="journal article" date="2016" name="Front. Microbiol.">
        <title>Genomic Resource of Rice Seed Associated Bacteria.</title>
        <authorList>
            <person name="Midha S."/>
            <person name="Bansal K."/>
            <person name="Sharma S."/>
            <person name="Kumar N."/>
            <person name="Patil P.P."/>
            <person name="Chaudhry V."/>
            <person name="Patil P.B."/>
        </authorList>
    </citation>
    <scope>NUCLEOTIDE SEQUENCE [LARGE SCALE GENOMIC DNA]</scope>
    <source>
        <strain evidence="3 4">NS319</strain>
    </source>
</reference>
<dbReference type="PANTHER" id="PTHR48100:SF1">
    <property type="entry name" value="HISTIDINE PHOSPHATASE FAMILY PROTEIN-RELATED"/>
    <property type="match status" value="1"/>
</dbReference>
<protein>
    <submittedName>
        <fullName evidence="3">Phosphoglycerate mutase</fullName>
    </submittedName>
</protein>
<dbReference type="PANTHER" id="PTHR48100">
    <property type="entry name" value="BROAD-SPECIFICITY PHOSPHATASE YOR283W-RELATED"/>
    <property type="match status" value="1"/>
</dbReference>
<dbReference type="STRING" id="33051.SB4_07365"/>
<organism evidence="3 4">
    <name type="scientific">Sphingomonas sanguinis</name>
    <dbReference type="NCBI Taxonomy" id="33051"/>
    <lineage>
        <taxon>Bacteria</taxon>
        <taxon>Pseudomonadati</taxon>
        <taxon>Pseudomonadota</taxon>
        <taxon>Alphaproteobacteria</taxon>
        <taxon>Sphingomonadales</taxon>
        <taxon>Sphingomonadaceae</taxon>
        <taxon>Sphingomonas</taxon>
    </lineage>
</organism>
<evidence type="ECO:0000256" key="2">
    <source>
        <dbReference type="ARBA" id="ARBA00023235"/>
    </source>
</evidence>
<dbReference type="Gene3D" id="3.40.50.1240">
    <property type="entry name" value="Phosphoglycerate mutase-like"/>
    <property type="match status" value="1"/>
</dbReference>
<dbReference type="Pfam" id="PF00300">
    <property type="entry name" value="His_Phos_1"/>
    <property type="match status" value="1"/>
</dbReference>
<dbReference type="InterPro" id="IPR050275">
    <property type="entry name" value="PGM_Phosphatase"/>
</dbReference>
<name>A0A147I398_9SPHN</name>
<dbReference type="InterPro" id="IPR029033">
    <property type="entry name" value="His_PPase_superfam"/>
</dbReference>
<gene>
    <name evidence="3" type="ORF">NS319_04540</name>
</gene>
<dbReference type="Proteomes" id="UP000072867">
    <property type="component" value="Unassembled WGS sequence"/>
</dbReference>
<accession>A0A147I398</accession>
<evidence type="ECO:0000313" key="3">
    <source>
        <dbReference type="EMBL" id="KTT72404.1"/>
    </source>
</evidence>
<dbReference type="GO" id="GO:0005737">
    <property type="term" value="C:cytoplasm"/>
    <property type="evidence" value="ECO:0007669"/>
    <property type="project" value="TreeGrafter"/>
</dbReference>
<dbReference type="RefSeq" id="WP_058732600.1">
    <property type="nucleotide sequence ID" value="NZ_LDTD01000026.1"/>
</dbReference>
<dbReference type="EMBL" id="LDTD01000026">
    <property type="protein sequence ID" value="KTT72404.1"/>
    <property type="molecule type" value="Genomic_DNA"/>
</dbReference>
<evidence type="ECO:0000256" key="1">
    <source>
        <dbReference type="ARBA" id="ARBA00023152"/>
    </source>
</evidence>
<evidence type="ECO:0000313" key="4">
    <source>
        <dbReference type="Proteomes" id="UP000072867"/>
    </source>
</evidence>